<dbReference type="SMART" id="SM00356">
    <property type="entry name" value="ZnF_C3H1"/>
    <property type="match status" value="1"/>
</dbReference>
<reference evidence="11" key="1">
    <citation type="submission" date="2021-08" db="EMBL/GenBank/DDBJ databases">
        <title>WGS assembly of Ceratopteris richardii.</title>
        <authorList>
            <person name="Marchant D.B."/>
            <person name="Chen G."/>
            <person name="Jenkins J."/>
            <person name="Shu S."/>
            <person name="Leebens-Mack J."/>
            <person name="Grimwood J."/>
            <person name="Schmutz J."/>
            <person name="Soltis P."/>
            <person name="Soltis D."/>
            <person name="Chen Z.-H."/>
        </authorList>
    </citation>
    <scope>NUCLEOTIDE SEQUENCE</scope>
    <source>
        <strain evidence="11">Whitten #5841</strain>
        <tissue evidence="11">Leaf</tissue>
    </source>
</reference>
<feature type="repeat" description="Pumilio" evidence="7">
    <location>
        <begin position="623"/>
        <end position="658"/>
    </location>
</feature>
<dbReference type="Gene3D" id="1.25.10.10">
    <property type="entry name" value="Leucine-rich Repeat Variant"/>
    <property type="match status" value="1"/>
</dbReference>
<dbReference type="PROSITE" id="PS50103">
    <property type="entry name" value="ZF_C3H1"/>
    <property type="match status" value="1"/>
</dbReference>
<dbReference type="GO" id="GO:0008270">
    <property type="term" value="F:zinc ion binding"/>
    <property type="evidence" value="ECO:0007669"/>
    <property type="project" value="UniProtKB-KW"/>
</dbReference>
<dbReference type="InterPro" id="IPR011989">
    <property type="entry name" value="ARM-like"/>
</dbReference>
<dbReference type="PROSITE" id="PS50303">
    <property type="entry name" value="PUM_HD"/>
    <property type="match status" value="1"/>
</dbReference>
<feature type="repeat" description="Pumilio" evidence="7">
    <location>
        <begin position="731"/>
        <end position="766"/>
    </location>
</feature>
<evidence type="ECO:0000259" key="10">
    <source>
        <dbReference type="PROSITE" id="PS50303"/>
    </source>
</evidence>
<feature type="repeat" description="Pumilio" evidence="7">
    <location>
        <begin position="659"/>
        <end position="695"/>
    </location>
</feature>
<dbReference type="InterPro" id="IPR033712">
    <property type="entry name" value="Pumilio_RNA-bd"/>
</dbReference>
<evidence type="ECO:0000259" key="9">
    <source>
        <dbReference type="PROSITE" id="PS50103"/>
    </source>
</evidence>
<dbReference type="EMBL" id="CM035424">
    <property type="protein sequence ID" value="KAH7352999.1"/>
    <property type="molecule type" value="Genomic_DNA"/>
</dbReference>
<evidence type="ECO:0000256" key="6">
    <source>
        <dbReference type="ARBA" id="ARBA00058490"/>
    </source>
</evidence>
<dbReference type="PANTHER" id="PTHR12537">
    <property type="entry name" value="RNA BINDING PROTEIN PUMILIO-RELATED"/>
    <property type="match status" value="1"/>
</dbReference>
<evidence type="ECO:0000256" key="8">
    <source>
        <dbReference type="PROSITE-ProRule" id="PRU00723"/>
    </source>
</evidence>
<protein>
    <submittedName>
        <fullName evidence="11">Uncharacterized protein</fullName>
    </submittedName>
</protein>
<dbReference type="GO" id="GO:0005737">
    <property type="term" value="C:cytoplasm"/>
    <property type="evidence" value="ECO:0007669"/>
    <property type="project" value="TreeGrafter"/>
</dbReference>
<feature type="zinc finger region" description="C3H1-type" evidence="8">
    <location>
        <begin position="384"/>
        <end position="410"/>
    </location>
</feature>
<evidence type="ECO:0000256" key="2">
    <source>
        <dbReference type="ARBA" id="ARBA00022737"/>
    </source>
</evidence>
<evidence type="ECO:0000313" key="11">
    <source>
        <dbReference type="EMBL" id="KAH7353001.1"/>
    </source>
</evidence>
<keyword evidence="12" id="KW-1185">Reference proteome</keyword>
<dbReference type="InterPro" id="IPR000571">
    <property type="entry name" value="Znf_CCCH"/>
</dbReference>
<comment type="function">
    <text evidence="6">Sequence-specific RNA-binding protein that regulates translation and mRNA stability by binding the 3'-UTR of target mRNAs.</text>
</comment>
<dbReference type="OrthoDB" id="668540at2759"/>
<sequence>MDNPLEEIDILLDEIPRATSAPPHFKSASANVETSSVSCLPDSLFDRKLSATLPDCHIMSFSENPNPNENPIASRIASAGSSPIISSGIPSMSPKQQRFSVLREVHHLMDDNTIVGNALAGLSLEGKGPDPLPVVLENRNKLYNTNSLYDFSTLNLPSLASHVNPSPRASSMNAPSMLSKSLTNIPSSLQSGQLPIPGMSSVDRTHFQVPRMNQEGLAALNSCRDSNIFRAPSSFSENELGQSVRAKNLLVHQHQTSELVARQQGYDYKLPLEKGSYGCSIVESVCRSVHDLDLYGNNFVTGSSELTPDGHILTLLHEHNLRLARQSTQEKLHMQQLYTCQDAGLLDQTGYVKTFGNYPICVTDLKNLQCTSGSTTGFEIPYVSSDTKCRFYAQGHCIRGNSCPFLHPHTHGDTASYLHAKKESFKGVGLYEKLGTFTPGQDFLQQLSQSNGNYDELAGLGVPSRMRKEKAGCLLNNSESLLSLDENMAEKTFLDGTSESYQHFLKYADLEDLRGNIYTLAKHQHGCRVLQKKLDEAKFEDIEKIFEEIKDHVVQLMTDPFGNYLVQKLFDACNESHRTAILDAVTRNNDLINISLNMHGTRAVQKLIETMQTRDQTSMLISCLKCGVVTLIKDLNGNHVVQRCLQCLQIDDNQFIFDAAASHCVEIATHKHGCCVMQRCLDYASDGQKSQLVMEIATNALVLSQDQFGNYVVQYILTLGLPWVAAEVVTRLQGNFTDLAMQKFSSNVVEKCLKVASEENKTSIIKELGLSSSFGQLLLDRFGNYVIQSALKFTKGHLHSSLHDAIKPHVPILRTTTIGKRILSRMQSKK</sequence>
<dbReference type="PANTHER" id="PTHR12537:SF13">
    <property type="entry name" value="PUMILIO HOMOLOGY DOMAIN FAMILY MEMBER 4"/>
    <property type="match status" value="1"/>
</dbReference>
<dbReference type="SMART" id="SM00025">
    <property type="entry name" value="Pumilio"/>
    <property type="match status" value="8"/>
</dbReference>
<dbReference type="SUPFAM" id="SSF90229">
    <property type="entry name" value="CCCH zinc finger"/>
    <property type="match status" value="1"/>
</dbReference>
<comment type="caution">
    <text evidence="11">The sequence shown here is derived from an EMBL/GenBank/DDBJ whole genome shotgun (WGS) entry which is preliminary data.</text>
</comment>
<keyword evidence="4 8" id="KW-0862">Zinc</keyword>
<dbReference type="InterPro" id="IPR033133">
    <property type="entry name" value="PUM-HD"/>
</dbReference>
<feature type="domain" description="C3H1-type" evidence="9">
    <location>
        <begin position="384"/>
        <end position="410"/>
    </location>
</feature>
<dbReference type="SUPFAM" id="SSF48371">
    <property type="entry name" value="ARM repeat"/>
    <property type="match status" value="1"/>
</dbReference>
<dbReference type="GO" id="GO:0003729">
    <property type="term" value="F:mRNA binding"/>
    <property type="evidence" value="ECO:0007669"/>
    <property type="project" value="TreeGrafter"/>
</dbReference>
<dbReference type="EMBL" id="CM035424">
    <property type="protein sequence ID" value="KAH7353001.1"/>
    <property type="molecule type" value="Genomic_DNA"/>
</dbReference>
<keyword evidence="3 8" id="KW-0863">Zinc-finger</keyword>
<evidence type="ECO:0000256" key="3">
    <source>
        <dbReference type="ARBA" id="ARBA00022771"/>
    </source>
</evidence>
<dbReference type="FunFam" id="1.25.10.10:FF:000237">
    <property type="entry name" value="Pumilio homolog 9"/>
    <property type="match status" value="1"/>
</dbReference>
<proteinExistence type="predicted"/>
<evidence type="ECO:0000256" key="4">
    <source>
        <dbReference type="ARBA" id="ARBA00022833"/>
    </source>
</evidence>
<dbReference type="Pfam" id="PF00642">
    <property type="entry name" value="zf-CCCH"/>
    <property type="match status" value="1"/>
</dbReference>
<dbReference type="InterPro" id="IPR036855">
    <property type="entry name" value="Znf_CCCH_sf"/>
</dbReference>
<keyword evidence="5" id="KW-0810">Translation regulation</keyword>
<dbReference type="AlphaFoldDB" id="A0A8T2SN89"/>
<dbReference type="InterPro" id="IPR016024">
    <property type="entry name" value="ARM-type_fold"/>
</dbReference>
<evidence type="ECO:0000313" key="12">
    <source>
        <dbReference type="Proteomes" id="UP000825935"/>
    </source>
</evidence>
<organism evidence="11 12">
    <name type="scientific">Ceratopteris richardii</name>
    <name type="common">Triangle waterfern</name>
    <dbReference type="NCBI Taxonomy" id="49495"/>
    <lineage>
        <taxon>Eukaryota</taxon>
        <taxon>Viridiplantae</taxon>
        <taxon>Streptophyta</taxon>
        <taxon>Embryophyta</taxon>
        <taxon>Tracheophyta</taxon>
        <taxon>Polypodiopsida</taxon>
        <taxon>Polypodiidae</taxon>
        <taxon>Polypodiales</taxon>
        <taxon>Pteridineae</taxon>
        <taxon>Pteridaceae</taxon>
        <taxon>Parkerioideae</taxon>
        <taxon>Ceratopteris</taxon>
    </lineage>
</organism>
<feature type="domain" description="PUM-HD" evidence="10">
    <location>
        <begin position="488"/>
        <end position="830"/>
    </location>
</feature>
<dbReference type="Proteomes" id="UP000825935">
    <property type="component" value="Chromosome 19"/>
</dbReference>
<feature type="repeat" description="Pumilio" evidence="7">
    <location>
        <begin position="548"/>
        <end position="583"/>
    </location>
</feature>
<dbReference type="GO" id="GO:0006417">
    <property type="term" value="P:regulation of translation"/>
    <property type="evidence" value="ECO:0007669"/>
    <property type="project" value="UniProtKB-KW"/>
</dbReference>
<evidence type="ECO:0000256" key="5">
    <source>
        <dbReference type="ARBA" id="ARBA00022845"/>
    </source>
</evidence>
<evidence type="ECO:0000256" key="7">
    <source>
        <dbReference type="PROSITE-ProRule" id="PRU00317"/>
    </source>
</evidence>
<dbReference type="InterPro" id="IPR001313">
    <property type="entry name" value="Pumilio_RNA-bd_rpt"/>
</dbReference>
<keyword evidence="2" id="KW-0677">Repeat</keyword>
<gene>
    <name evidence="11" type="ORF">KP509_19G074400</name>
</gene>
<dbReference type="PROSITE" id="PS50302">
    <property type="entry name" value="PUM"/>
    <property type="match status" value="7"/>
</dbReference>
<evidence type="ECO:0000256" key="1">
    <source>
        <dbReference type="ARBA" id="ARBA00022723"/>
    </source>
</evidence>
<keyword evidence="1 8" id="KW-0479">Metal-binding</keyword>
<feature type="repeat" description="Pumilio" evidence="7">
    <location>
        <begin position="584"/>
        <end position="622"/>
    </location>
</feature>
<dbReference type="CDD" id="cd07920">
    <property type="entry name" value="Pumilio"/>
    <property type="match status" value="1"/>
</dbReference>
<accession>A0A8T2SN89</accession>
<dbReference type="Pfam" id="PF00806">
    <property type="entry name" value="PUF"/>
    <property type="match status" value="8"/>
</dbReference>
<name>A0A8T2SN89_CERRI</name>
<feature type="repeat" description="Pumilio" evidence="7">
    <location>
        <begin position="512"/>
        <end position="547"/>
    </location>
</feature>
<feature type="repeat" description="Pumilio" evidence="7">
    <location>
        <begin position="769"/>
        <end position="804"/>
    </location>
</feature>